<dbReference type="PANTHER" id="PTHR19856:SF0">
    <property type="entry name" value="WD REPEAT-CONTAINING PROTEIN 1"/>
    <property type="match status" value="1"/>
</dbReference>
<dbReference type="CDD" id="cd00200">
    <property type="entry name" value="WD40"/>
    <property type="match status" value="1"/>
</dbReference>
<keyword evidence="6" id="KW-1185">Reference proteome</keyword>
<proteinExistence type="predicted"/>
<dbReference type="SUPFAM" id="SSF50978">
    <property type="entry name" value="WD40 repeat-like"/>
    <property type="match status" value="3"/>
</dbReference>
<dbReference type="SMART" id="SM00320">
    <property type="entry name" value="WD40"/>
    <property type="match status" value="9"/>
</dbReference>
<name>A0ABR2WQS8_9FUNG</name>
<dbReference type="Gene3D" id="2.130.10.10">
    <property type="entry name" value="YVTN repeat-like/Quinoprotein amine dehydrogenase"/>
    <property type="match status" value="2"/>
</dbReference>
<comment type="caution">
    <text evidence="5">The sequence shown here is derived from an EMBL/GenBank/DDBJ whole genome shotgun (WGS) entry which is preliminary data.</text>
</comment>
<accession>A0ABR2WQS8</accession>
<organism evidence="5 6">
    <name type="scientific">Basidiobolus ranarum</name>
    <dbReference type="NCBI Taxonomy" id="34480"/>
    <lineage>
        <taxon>Eukaryota</taxon>
        <taxon>Fungi</taxon>
        <taxon>Fungi incertae sedis</taxon>
        <taxon>Zoopagomycota</taxon>
        <taxon>Entomophthoromycotina</taxon>
        <taxon>Basidiobolomycetes</taxon>
        <taxon>Basidiobolales</taxon>
        <taxon>Basidiobolaceae</taxon>
        <taxon>Basidiobolus</taxon>
    </lineage>
</organism>
<gene>
    <name evidence="5" type="primary">AIP1_2</name>
    <name evidence="5" type="ORF">K7432_009127</name>
</gene>
<evidence type="ECO:0000256" key="2">
    <source>
        <dbReference type="ARBA" id="ARBA00022737"/>
    </source>
</evidence>
<feature type="repeat" description="WD" evidence="3">
    <location>
        <begin position="480"/>
        <end position="521"/>
    </location>
</feature>
<dbReference type="InterPro" id="IPR019775">
    <property type="entry name" value="WD40_repeat_CS"/>
</dbReference>
<dbReference type="EMBL" id="JASJQH010000544">
    <property type="protein sequence ID" value="KAK9763855.1"/>
    <property type="molecule type" value="Genomic_DNA"/>
</dbReference>
<evidence type="ECO:0000256" key="3">
    <source>
        <dbReference type="PROSITE-ProRule" id="PRU00221"/>
    </source>
</evidence>
<reference evidence="5 6" key="1">
    <citation type="submission" date="2023-04" db="EMBL/GenBank/DDBJ databases">
        <title>Genome of Basidiobolus ranarum AG-B5.</title>
        <authorList>
            <person name="Stajich J.E."/>
            <person name="Carter-House D."/>
            <person name="Gryganskyi A."/>
        </authorList>
    </citation>
    <scope>NUCLEOTIDE SEQUENCE [LARGE SCALE GENOMIC DNA]</scope>
    <source>
        <strain evidence="5 6">AG-B5</strain>
    </source>
</reference>
<feature type="repeat" description="WD" evidence="3">
    <location>
        <begin position="566"/>
        <end position="601"/>
    </location>
</feature>
<feature type="repeat" description="WD" evidence="3">
    <location>
        <begin position="318"/>
        <end position="349"/>
    </location>
</feature>
<dbReference type="InterPro" id="IPR024977">
    <property type="entry name" value="Apc4-like_WD40_dom"/>
</dbReference>
<dbReference type="InterPro" id="IPR001680">
    <property type="entry name" value="WD40_rpt"/>
</dbReference>
<evidence type="ECO:0000259" key="4">
    <source>
        <dbReference type="Pfam" id="PF12894"/>
    </source>
</evidence>
<feature type="domain" description="Anaphase-promoting complex subunit 4-like WD40" evidence="4">
    <location>
        <begin position="449"/>
        <end position="518"/>
    </location>
</feature>
<dbReference type="PROSITE" id="PS50294">
    <property type="entry name" value="WD_REPEATS_REGION"/>
    <property type="match status" value="6"/>
</dbReference>
<dbReference type="Pfam" id="PF00400">
    <property type="entry name" value="WD40"/>
    <property type="match status" value="6"/>
</dbReference>
<dbReference type="Pfam" id="PF12894">
    <property type="entry name" value="ANAPC4_WD40"/>
    <property type="match status" value="1"/>
</dbReference>
<dbReference type="PROSITE" id="PS00678">
    <property type="entry name" value="WD_REPEATS_1"/>
    <property type="match status" value="1"/>
</dbReference>
<feature type="repeat" description="WD" evidence="3">
    <location>
        <begin position="231"/>
        <end position="272"/>
    </location>
</feature>
<protein>
    <submittedName>
        <fullName evidence="5">WD40 repeat-like protein</fullName>
    </submittedName>
</protein>
<dbReference type="InterPro" id="IPR036322">
    <property type="entry name" value="WD40_repeat_dom_sf"/>
</dbReference>
<sequence length="601" mass="65250">MSYTKKSIYAPNPAPIRGTPLQIGVDPKGETLVYPNGKSIFIRNIRNPEIASEYTQHTCQTSAASWSPSGYYIASGDIQGNIRIWDTTQEEHILKSEYKILNGRVNAIAWDSESKRLMVVGEGKERFGHVFAIDTGSSVGEVSGHSKVINACDFRLQRPFRAVTCSDDMSVNFYHGAPYKFQCSINDHSRFVQDVKFSPNGEYFVSVGADSKIFLYDGKTGEKLDELSDLSEGHAGGIFAVSWSPDSTHIVTSSADMTAKIWDIQSKKVINTVQFSEKPSIEDQQIANLWQGENILSFSLSGDINYLDMSSSKPIRVVKGHSKAITAFARATDGTLLTGSYDGKICSWSNEGIATPISGDAHTNQITGITTVGDKMISVGMDDHLRVASITDGKFSSVPVATGVLPKGVSVTTDETSVVVSTEGIALIRDGKSVSQLSINYVPNSIAINPDNDLVAVGDDTEKVYLYKLTGEELVEDGVLSNNRGAVYSLAFSPDGSLLAAGDSRGKIMVYDVATKQVKISRWVFHTARVNSVAWSPDGLHLVSGSLDTNVYVWSVESPMKKITIYGAHQVAVTGVVFVDEETIATVGQDAALKMWSLQYH</sequence>
<dbReference type="InterPro" id="IPR020472">
    <property type="entry name" value="WD40_PAC1"/>
</dbReference>
<dbReference type="PANTHER" id="PTHR19856">
    <property type="entry name" value="WD-REPEATCONTAINING PROTEIN WDR1"/>
    <property type="match status" value="1"/>
</dbReference>
<dbReference type="PROSITE" id="PS50082">
    <property type="entry name" value="WD_REPEATS_2"/>
    <property type="match status" value="7"/>
</dbReference>
<evidence type="ECO:0000256" key="1">
    <source>
        <dbReference type="ARBA" id="ARBA00022574"/>
    </source>
</evidence>
<feature type="repeat" description="WD" evidence="3">
    <location>
        <begin position="185"/>
        <end position="226"/>
    </location>
</feature>
<dbReference type="Proteomes" id="UP001479436">
    <property type="component" value="Unassembled WGS sequence"/>
</dbReference>
<keyword evidence="1 3" id="KW-0853">WD repeat</keyword>
<evidence type="ECO:0000313" key="5">
    <source>
        <dbReference type="EMBL" id="KAK9763855.1"/>
    </source>
</evidence>
<feature type="repeat" description="WD" evidence="3">
    <location>
        <begin position="54"/>
        <end position="95"/>
    </location>
</feature>
<evidence type="ECO:0000313" key="6">
    <source>
        <dbReference type="Proteomes" id="UP001479436"/>
    </source>
</evidence>
<feature type="repeat" description="WD" evidence="3">
    <location>
        <begin position="526"/>
        <end position="564"/>
    </location>
</feature>
<dbReference type="InterPro" id="IPR015943">
    <property type="entry name" value="WD40/YVTN_repeat-like_dom_sf"/>
</dbReference>
<keyword evidence="2" id="KW-0677">Repeat</keyword>
<dbReference type="PRINTS" id="PR00320">
    <property type="entry name" value="GPROTEINBRPT"/>
</dbReference>